<name>A0A437DH27_ORYJA</name>
<dbReference type="Proteomes" id="UP000283210">
    <property type="component" value="Chromosome 3"/>
</dbReference>
<reference evidence="1 2" key="2">
    <citation type="submission" date="2019-01" db="EMBL/GenBank/DDBJ databases">
        <title>A chromosome length genome reference of the Java medaka (oryzias javanicus).</title>
        <authorList>
            <person name="Herpin A."/>
            <person name="Takehana Y."/>
            <person name="Naruse K."/>
            <person name="Ansai S."/>
            <person name="Kawaguchi M."/>
        </authorList>
    </citation>
    <scope>NUCLEOTIDE SEQUENCE [LARGE SCALE GENOMIC DNA]</scope>
    <source>
        <strain evidence="1">RS831</strain>
        <tissue evidence="1">Whole body</tissue>
    </source>
</reference>
<dbReference type="AlphaFoldDB" id="A0A437DH27"/>
<evidence type="ECO:0000313" key="1">
    <source>
        <dbReference type="EMBL" id="RVE74256.1"/>
    </source>
</evidence>
<keyword evidence="2" id="KW-1185">Reference proteome</keyword>
<reference evidence="1 2" key="1">
    <citation type="submission" date="2018-11" db="EMBL/GenBank/DDBJ databases">
        <authorList>
            <person name="Lopez-Roques C."/>
            <person name="Donnadieu C."/>
            <person name="Bouchez O."/>
            <person name="Klopp C."/>
            <person name="Cabau C."/>
            <person name="Zahm M."/>
        </authorList>
    </citation>
    <scope>NUCLEOTIDE SEQUENCE [LARGE SCALE GENOMIC DNA]</scope>
    <source>
        <strain evidence="1">RS831</strain>
        <tissue evidence="1">Whole body</tissue>
    </source>
</reference>
<gene>
    <name evidence="1" type="ORF">OJAV_G00020250</name>
</gene>
<organism evidence="1 2">
    <name type="scientific">Oryzias javanicus</name>
    <name type="common">Javanese ricefish</name>
    <name type="synonym">Aplocheilus javanicus</name>
    <dbReference type="NCBI Taxonomy" id="123683"/>
    <lineage>
        <taxon>Eukaryota</taxon>
        <taxon>Metazoa</taxon>
        <taxon>Chordata</taxon>
        <taxon>Craniata</taxon>
        <taxon>Vertebrata</taxon>
        <taxon>Euteleostomi</taxon>
        <taxon>Actinopterygii</taxon>
        <taxon>Neopterygii</taxon>
        <taxon>Teleostei</taxon>
        <taxon>Neoteleostei</taxon>
        <taxon>Acanthomorphata</taxon>
        <taxon>Ovalentaria</taxon>
        <taxon>Atherinomorphae</taxon>
        <taxon>Beloniformes</taxon>
        <taxon>Adrianichthyidae</taxon>
        <taxon>Oryziinae</taxon>
        <taxon>Oryzias</taxon>
    </lineage>
</organism>
<dbReference type="EMBL" id="CM012439">
    <property type="protein sequence ID" value="RVE74256.1"/>
    <property type="molecule type" value="Genomic_DNA"/>
</dbReference>
<sequence>MQAQMLTRDSHLGREAFSSSSSCSSLLQVWHHGISGSSHGTHENSILGVGLLDDHRFPTVQTVMNVEPDHHTLFNPKESPTPTHTPTQ</sequence>
<proteinExistence type="predicted"/>
<accession>A0A437DH27</accession>
<evidence type="ECO:0000313" key="2">
    <source>
        <dbReference type="Proteomes" id="UP000283210"/>
    </source>
</evidence>
<protein>
    <submittedName>
        <fullName evidence="1">Uncharacterized protein</fullName>
    </submittedName>
</protein>